<dbReference type="Pfam" id="PF13041">
    <property type="entry name" value="PPR_2"/>
    <property type="match status" value="1"/>
</dbReference>
<dbReference type="Proteomes" id="UP001497522">
    <property type="component" value="Chromosome 9"/>
</dbReference>
<dbReference type="InterPro" id="IPR011990">
    <property type="entry name" value="TPR-like_helical_dom_sf"/>
</dbReference>
<reference evidence="3" key="1">
    <citation type="submission" date="2024-03" db="EMBL/GenBank/DDBJ databases">
        <authorList>
            <consortium name="ELIXIR-Norway"/>
            <consortium name="Elixir Norway"/>
        </authorList>
    </citation>
    <scope>NUCLEOTIDE SEQUENCE</scope>
</reference>
<gene>
    <name evidence="3" type="ORF">CSSPJE1EN2_LOCUS23988</name>
</gene>
<evidence type="ECO:0000313" key="3">
    <source>
        <dbReference type="EMBL" id="CAK9882737.1"/>
    </source>
</evidence>
<evidence type="ECO:0000313" key="4">
    <source>
        <dbReference type="Proteomes" id="UP001497522"/>
    </source>
</evidence>
<dbReference type="Gene3D" id="1.25.40.10">
    <property type="entry name" value="Tetratricopeptide repeat domain"/>
    <property type="match status" value="1"/>
</dbReference>
<protein>
    <recommendedName>
        <fullName evidence="5">Pentatricopeptide repeat-containing protein</fullName>
    </recommendedName>
</protein>
<dbReference type="InterPro" id="IPR046960">
    <property type="entry name" value="PPR_At4g14850-like_plant"/>
</dbReference>
<dbReference type="EMBL" id="OZ023710">
    <property type="protein sequence ID" value="CAK9882737.1"/>
    <property type="molecule type" value="Genomic_DNA"/>
</dbReference>
<sequence>MAECHRLTFQSCRLRHILTWSHRALATSSGGNVRAVAAGRIEKLWRQFFSDPSQWWDCRPEKVNSNYPDFKHKHTQDALWLVHRKTPTWVRAQLAAMAPGTVQLDMFFWNRRLARYVKAGQHEKTIELYQEMQQKGMSPDNFTFVPVLNACASLRALEAGRKVHEEISKRL</sequence>
<keyword evidence="4" id="KW-1185">Reference proteome</keyword>
<dbReference type="InterPro" id="IPR002885">
    <property type="entry name" value="PPR_rpt"/>
</dbReference>
<name>A0ABP1C1Q3_9BRYO</name>
<keyword evidence="1" id="KW-0677">Repeat</keyword>
<proteinExistence type="predicted"/>
<organism evidence="3 4">
    <name type="scientific">Sphagnum jensenii</name>
    <dbReference type="NCBI Taxonomy" id="128206"/>
    <lineage>
        <taxon>Eukaryota</taxon>
        <taxon>Viridiplantae</taxon>
        <taxon>Streptophyta</taxon>
        <taxon>Embryophyta</taxon>
        <taxon>Bryophyta</taxon>
        <taxon>Sphagnophytina</taxon>
        <taxon>Sphagnopsida</taxon>
        <taxon>Sphagnales</taxon>
        <taxon>Sphagnaceae</taxon>
        <taxon>Sphagnum</taxon>
    </lineage>
</organism>
<evidence type="ECO:0000256" key="1">
    <source>
        <dbReference type="ARBA" id="ARBA00022737"/>
    </source>
</evidence>
<dbReference type="NCBIfam" id="TIGR00756">
    <property type="entry name" value="PPR"/>
    <property type="match status" value="1"/>
</dbReference>
<evidence type="ECO:0008006" key="5">
    <source>
        <dbReference type="Google" id="ProtNLM"/>
    </source>
</evidence>
<dbReference type="PANTHER" id="PTHR47926">
    <property type="entry name" value="PENTATRICOPEPTIDE REPEAT-CONTAINING PROTEIN"/>
    <property type="match status" value="1"/>
</dbReference>
<accession>A0ABP1C1Q3</accession>
<evidence type="ECO:0000256" key="2">
    <source>
        <dbReference type="PROSITE-ProRule" id="PRU00708"/>
    </source>
</evidence>
<dbReference type="PROSITE" id="PS51375">
    <property type="entry name" value="PPR"/>
    <property type="match status" value="1"/>
</dbReference>
<feature type="repeat" description="PPR" evidence="2">
    <location>
        <begin position="105"/>
        <end position="139"/>
    </location>
</feature>